<evidence type="ECO:0000256" key="1">
    <source>
        <dbReference type="ARBA" id="ARBA00004127"/>
    </source>
</evidence>
<comment type="subcellular location">
    <subcellularLocation>
        <location evidence="1">Endomembrane system</location>
        <topology evidence="1">Multi-pass membrane protein</topology>
    </subcellularLocation>
</comment>
<organism evidence="7">
    <name type="scientific">uncultured Rubrobacteraceae bacterium</name>
    <dbReference type="NCBI Taxonomy" id="349277"/>
    <lineage>
        <taxon>Bacteria</taxon>
        <taxon>Bacillati</taxon>
        <taxon>Actinomycetota</taxon>
        <taxon>Rubrobacteria</taxon>
        <taxon>Rubrobacterales</taxon>
        <taxon>Rubrobacteraceae</taxon>
        <taxon>environmental samples</taxon>
    </lineage>
</organism>
<keyword evidence="4 5" id="KW-0472">Membrane</keyword>
<sequence>MSWIVGEVVVEMNLREWKQWAGQLKSETHALYLAYKDPRVPLYAKLFAALVVGYAFSPIDLIPDPIPVLGYLDDLILVPLGVALAVRMIPEEVLSESRQKAREMVERGERPVSRTAAAVIVVLWLALAVLGALVVVRMVQG</sequence>
<accession>A0A6J4QVQ2</accession>
<keyword evidence="3 5" id="KW-1133">Transmembrane helix</keyword>
<keyword evidence="2 5" id="KW-0812">Transmembrane</keyword>
<dbReference type="EMBL" id="CADCVD010000155">
    <property type="protein sequence ID" value="CAA9456385.1"/>
    <property type="molecule type" value="Genomic_DNA"/>
</dbReference>
<feature type="transmembrane region" description="Helical" evidence="5">
    <location>
        <begin position="115"/>
        <end position="139"/>
    </location>
</feature>
<proteinExistence type="predicted"/>
<protein>
    <recommendedName>
        <fullName evidence="6">DUF1232 domain-containing protein</fullName>
    </recommendedName>
</protein>
<feature type="domain" description="DUF1232" evidence="6">
    <location>
        <begin position="44"/>
        <end position="80"/>
    </location>
</feature>
<evidence type="ECO:0000259" key="6">
    <source>
        <dbReference type="Pfam" id="PF06803"/>
    </source>
</evidence>
<name>A0A6J4QVQ2_9ACTN</name>
<dbReference type="InterPro" id="IPR010652">
    <property type="entry name" value="DUF1232"/>
</dbReference>
<evidence type="ECO:0000256" key="3">
    <source>
        <dbReference type="ARBA" id="ARBA00022989"/>
    </source>
</evidence>
<dbReference type="Pfam" id="PF06803">
    <property type="entry name" value="DUF1232"/>
    <property type="match status" value="1"/>
</dbReference>
<evidence type="ECO:0000256" key="2">
    <source>
        <dbReference type="ARBA" id="ARBA00022692"/>
    </source>
</evidence>
<feature type="transmembrane region" description="Helical" evidence="5">
    <location>
        <begin position="42"/>
        <end position="63"/>
    </location>
</feature>
<evidence type="ECO:0000256" key="4">
    <source>
        <dbReference type="ARBA" id="ARBA00023136"/>
    </source>
</evidence>
<evidence type="ECO:0000256" key="5">
    <source>
        <dbReference type="SAM" id="Phobius"/>
    </source>
</evidence>
<evidence type="ECO:0000313" key="7">
    <source>
        <dbReference type="EMBL" id="CAA9456385.1"/>
    </source>
</evidence>
<dbReference type="AlphaFoldDB" id="A0A6J4QVQ2"/>
<gene>
    <name evidence="7" type="ORF">AVDCRST_MAG37-2983</name>
</gene>
<reference evidence="7" key="1">
    <citation type="submission" date="2020-02" db="EMBL/GenBank/DDBJ databases">
        <authorList>
            <person name="Meier V. D."/>
        </authorList>
    </citation>
    <scope>NUCLEOTIDE SEQUENCE</scope>
    <source>
        <strain evidence="7">AVDCRST_MAG37</strain>
    </source>
</reference>
<dbReference type="GO" id="GO:0012505">
    <property type="term" value="C:endomembrane system"/>
    <property type="evidence" value="ECO:0007669"/>
    <property type="project" value="UniProtKB-SubCell"/>
</dbReference>